<dbReference type="PANTHER" id="PTHR30528:SF0">
    <property type="entry name" value="CYTOPLASMIC PROTEIN"/>
    <property type="match status" value="1"/>
</dbReference>
<dbReference type="PANTHER" id="PTHR30528">
    <property type="entry name" value="CYTOPLASMIC PROTEIN"/>
    <property type="match status" value="1"/>
</dbReference>
<dbReference type="EMBL" id="BAAAEW010000026">
    <property type="protein sequence ID" value="GAA0759046.1"/>
    <property type="molecule type" value="Genomic_DNA"/>
</dbReference>
<dbReference type="RefSeq" id="WP_231010074.1">
    <property type="nucleotide sequence ID" value="NZ_BAAAEW010000026.1"/>
</dbReference>
<name>A0ABN1K9E0_9BURK</name>
<dbReference type="Proteomes" id="UP001500279">
    <property type="component" value="Unassembled WGS sequence"/>
</dbReference>
<reference evidence="1 2" key="1">
    <citation type="journal article" date="2019" name="Int. J. Syst. Evol. Microbiol.">
        <title>The Global Catalogue of Microorganisms (GCM) 10K type strain sequencing project: providing services to taxonomists for standard genome sequencing and annotation.</title>
        <authorList>
            <consortium name="The Broad Institute Genomics Platform"/>
            <consortium name="The Broad Institute Genome Sequencing Center for Infectious Disease"/>
            <person name="Wu L."/>
            <person name="Ma J."/>
        </authorList>
    </citation>
    <scope>NUCLEOTIDE SEQUENCE [LARGE SCALE GENOMIC DNA]</scope>
    <source>
        <strain evidence="1 2">JCM 15503</strain>
    </source>
</reference>
<evidence type="ECO:0000313" key="1">
    <source>
        <dbReference type="EMBL" id="GAA0759046.1"/>
    </source>
</evidence>
<dbReference type="InterPro" id="IPR009351">
    <property type="entry name" value="AlkZ-like"/>
</dbReference>
<evidence type="ECO:0000313" key="2">
    <source>
        <dbReference type="Proteomes" id="UP001500279"/>
    </source>
</evidence>
<gene>
    <name evidence="1" type="ORF">GCM10009107_40110</name>
</gene>
<protein>
    <submittedName>
        <fullName evidence="1">Crosslink repair DNA glycosylase YcaQ family protein</fullName>
    </submittedName>
</protein>
<accession>A0ABN1K9E0</accession>
<keyword evidence="2" id="KW-1185">Reference proteome</keyword>
<organism evidence="1 2">
    <name type="scientific">Ideonella azotifigens</name>
    <dbReference type="NCBI Taxonomy" id="513160"/>
    <lineage>
        <taxon>Bacteria</taxon>
        <taxon>Pseudomonadati</taxon>
        <taxon>Pseudomonadota</taxon>
        <taxon>Betaproteobacteria</taxon>
        <taxon>Burkholderiales</taxon>
        <taxon>Sphaerotilaceae</taxon>
        <taxon>Ideonella</taxon>
    </lineage>
</organism>
<comment type="caution">
    <text evidence="1">The sequence shown here is derived from an EMBL/GenBank/DDBJ whole genome shotgun (WGS) entry which is preliminary data.</text>
</comment>
<proteinExistence type="predicted"/>
<dbReference type="Pfam" id="PF06224">
    <property type="entry name" value="AlkZ-like"/>
    <property type="match status" value="1"/>
</dbReference>
<sequence>MPALTLDDLRRYAIARSLFKPTTLPRALQRLGFVQADPLRAPARAQDLTLRHRVLDYRAGDLDKRYTKLPYEEDFFVNYGYVHRDTQALMHPREARHEWTPERWAQAADVLAYVRERGVVHPREVDAHFAHGKVTNWFGGSSNASTELLDGMHYRGLLRVARREGGTRLYAVREAAAAPVDRDVAFDRLIDLVVNKYAPLPATTLAQLTRFLGGGVPQWRAHRAEALHRARERLASAEVDGVQWFWPADEKPASKRHQAPEAVWLLAPFDPVVWDRPRFEHFWGWAYRFEAYTPAAKRLRGHYALPLLWREQVIGWANLKVTDGQLVPDLGFVDKRPRSAAFSQALDEELQRMHSFLGLG</sequence>